<proteinExistence type="predicted"/>
<dbReference type="EMBL" id="CAJHJT010000034">
    <property type="protein sequence ID" value="CAD7003845.1"/>
    <property type="molecule type" value="Genomic_DNA"/>
</dbReference>
<dbReference type="Proteomes" id="UP000606786">
    <property type="component" value="Unassembled WGS sequence"/>
</dbReference>
<organism evidence="1 2">
    <name type="scientific">Ceratitis capitata</name>
    <name type="common">Mediterranean fruit fly</name>
    <name type="synonym">Tephritis capitata</name>
    <dbReference type="NCBI Taxonomy" id="7213"/>
    <lineage>
        <taxon>Eukaryota</taxon>
        <taxon>Metazoa</taxon>
        <taxon>Ecdysozoa</taxon>
        <taxon>Arthropoda</taxon>
        <taxon>Hexapoda</taxon>
        <taxon>Insecta</taxon>
        <taxon>Pterygota</taxon>
        <taxon>Neoptera</taxon>
        <taxon>Endopterygota</taxon>
        <taxon>Diptera</taxon>
        <taxon>Brachycera</taxon>
        <taxon>Muscomorpha</taxon>
        <taxon>Tephritoidea</taxon>
        <taxon>Tephritidae</taxon>
        <taxon>Ceratitis</taxon>
        <taxon>Ceratitis</taxon>
    </lineage>
</organism>
<dbReference type="AlphaFoldDB" id="A0A811V0J1"/>
<protein>
    <submittedName>
        <fullName evidence="1">(Mediterranean fruit fly) hypothetical protein</fullName>
    </submittedName>
</protein>
<name>A0A811V0J1_CERCA</name>
<reference evidence="1" key="1">
    <citation type="submission" date="2020-11" db="EMBL/GenBank/DDBJ databases">
        <authorList>
            <person name="Whitehead M."/>
        </authorList>
    </citation>
    <scope>NUCLEOTIDE SEQUENCE</scope>
    <source>
        <strain evidence="1">EGII</strain>
    </source>
</reference>
<comment type="caution">
    <text evidence="1">The sequence shown here is derived from an EMBL/GenBank/DDBJ whole genome shotgun (WGS) entry which is preliminary data.</text>
</comment>
<gene>
    <name evidence="1" type="ORF">CCAP1982_LOCUS12277</name>
</gene>
<keyword evidence="2" id="KW-1185">Reference proteome</keyword>
<evidence type="ECO:0000313" key="2">
    <source>
        <dbReference type="Proteomes" id="UP000606786"/>
    </source>
</evidence>
<evidence type="ECO:0000313" key="1">
    <source>
        <dbReference type="EMBL" id="CAD7003845.1"/>
    </source>
</evidence>
<accession>A0A811V0J1</accession>
<sequence length="59" mass="6807">MASSVFADDAERNFWKSWKNLLSPKYEKREKYATIILSEPNTSVNLKLQEGACKLITLE</sequence>